<dbReference type="EMBL" id="CU207211">
    <property type="protein sequence ID" value="CAL62434.1"/>
    <property type="molecule type" value="Genomic_DNA"/>
</dbReference>
<gene>
    <name evidence="1" type="ordered locus">HEAR2303</name>
</gene>
<dbReference type="STRING" id="204773.HEAR2303"/>
<proteinExistence type="predicted"/>
<dbReference type="HOGENOM" id="CLU_3421001_0_0_4"/>
<name>A4G7E7_HERAR</name>
<dbReference type="KEGG" id="har:HEAR2303"/>
<sequence length="24" mass="2581">MIGAALGLAEGFFTPDRQTNMNLL</sequence>
<dbReference type="Proteomes" id="UP000006697">
    <property type="component" value="Chromosome"/>
</dbReference>
<evidence type="ECO:0000313" key="1">
    <source>
        <dbReference type="EMBL" id="CAL62434.1"/>
    </source>
</evidence>
<accession>A4G7E7</accession>
<reference evidence="1 2" key="1">
    <citation type="journal article" date="2007" name="PLoS Genet.">
        <title>A tale of two oxidation states: bacterial colonization of arsenic-rich environments.</title>
        <authorList>
            <person name="Muller D."/>
            <person name="Medigue C."/>
            <person name="Koechler S."/>
            <person name="Barbe V."/>
            <person name="Barakat M."/>
            <person name="Talla E."/>
            <person name="Bonnefoy V."/>
            <person name="Krin E."/>
            <person name="Arsene-Ploetze F."/>
            <person name="Carapito C."/>
            <person name="Chandler M."/>
            <person name="Cournoyer B."/>
            <person name="Cruveiller S."/>
            <person name="Dossat C."/>
            <person name="Duval S."/>
            <person name="Heymann M."/>
            <person name="Leize E."/>
            <person name="Lieutaud A."/>
            <person name="Lievremont D."/>
            <person name="Makita Y."/>
            <person name="Mangenot S."/>
            <person name="Nitschke W."/>
            <person name="Ortet P."/>
            <person name="Perdrial N."/>
            <person name="Schoepp B."/>
            <person name="Siguier N."/>
            <person name="Simeonova D.D."/>
            <person name="Rouy Z."/>
            <person name="Segurens B."/>
            <person name="Turlin E."/>
            <person name="Vallenet D."/>
            <person name="Van Dorsselaer A."/>
            <person name="Weiss S."/>
            <person name="Weissenbach J."/>
            <person name="Lett M.C."/>
            <person name="Danchin A."/>
            <person name="Bertin P.N."/>
        </authorList>
    </citation>
    <scope>NUCLEOTIDE SEQUENCE [LARGE SCALE GENOMIC DNA]</scope>
    <source>
        <strain evidence="2">ULPAs1</strain>
    </source>
</reference>
<dbReference type="AlphaFoldDB" id="A4G7E7"/>
<keyword evidence="2" id="KW-1185">Reference proteome</keyword>
<evidence type="ECO:0000313" key="2">
    <source>
        <dbReference type="Proteomes" id="UP000006697"/>
    </source>
</evidence>
<organism evidence="1 2">
    <name type="scientific">Herminiimonas arsenicoxydans</name>
    <dbReference type="NCBI Taxonomy" id="204773"/>
    <lineage>
        <taxon>Bacteria</taxon>
        <taxon>Pseudomonadati</taxon>
        <taxon>Pseudomonadota</taxon>
        <taxon>Betaproteobacteria</taxon>
        <taxon>Burkholderiales</taxon>
        <taxon>Oxalobacteraceae</taxon>
        <taxon>Herminiimonas</taxon>
    </lineage>
</organism>
<protein>
    <submittedName>
        <fullName evidence="1">Uncharacterized protein</fullName>
    </submittedName>
</protein>